<protein>
    <submittedName>
        <fullName evidence="1">Uncharacterized protein</fullName>
    </submittedName>
</protein>
<reference evidence="1 2" key="1">
    <citation type="submission" date="2014-09" db="EMBL/GenBank/DDBJ databases">
        <title>Sporocytophaga myxococcoides PG-01 genome sequencing.</title>
        <authorList>
            <person name="Liu L."/>
            <person name="Gao P.J."/>
            <person name="Chen G.J."/>
            <person name="Wang L.S."/>
        </authorList>
    </citation>
    <scope>NUCLEOTIDE SEQUENCE [LARGE SCALE GENOMIC DNA]</scope>
    <source>
        <strain evidence="1 2">PG-01</strain>
    </source>
</reference>
<sequence>MKCHILIDHPLCNFCLEKLSEKDLKLMSEEDDKYICEKCRNVQAYNDIWGEFMDH</sequence>
<evidence type="ECO:0000313" key="2">
    <source>
        <dbReference type="Proteomes" id="UP000030185"/>
    </source>
</evidence>
<dbReference type="AlphaFoldDB" id="A0A098LAI1"/>
<proteinExistence type="predicted"/>
<dbReference type="STRING" id="153721.MYP_669"/>
<organism evidence="1 2">
    <name type="scientific">Sporocytophaga myxococcoides</name>
    <dbReference type="NCBI Taxonomy" id="153721"/>
    <lineage>
        <taxon>Bacteria</taxon>
        <taxon>Pseudomonadati</taxon>
        <taxon>Bacteroidota</taxon>
        <taxon>Cytophagia</taxon>
        <taxon>Cytophagales</taxon>
        <taxon>Cytophagaceae</taxon>
        <taxon>Sporocytophaga</taxon>
    </lineage>
</organism>
<dbReference type="Proteomes" id="UP000030185">
    <property type="component" value="Unassembled WGS sequence"/>
</dbReference>
<accession>A0A098LAI1</accession>
<gene>
    <name evidence="1" type="ORF">MYP_669</name>
</gene>
<name>A0A098LAI1_9BACT</name>
<dbReference type="EMBL" id="BBLT01000001">
    <property type="protein sequence ID" value="GAL83442.1"/>
    <property type="molecule type" value="Genomic_DNA"/>
</dbReference>
<evidence type="ECO:0000313" key="1">
    <source>
        <dbReference type="EMBL" id="GAL83442.1"/>
    </source>
</evidence>
<comment type="caution">
    <text evidence="1">The sequence shown here is derived from an EMBL/GenBank/DDBJ whole genome shotgun (WGS) entry which is preliminary data.</text>
</comment>
<keyword evidence="2" id="KW-1185">Reference proteome</keyword>